<evidence type="ECO:0000256" key="1">
    <source>
        <dbReference type="ARBA" id="ARBA00012493"/>
    </source>
</evidence>
<dbReference type="Pfam" id="PF00665">
    <property type="entry name" value="rve"/>
    <property type="match status" value="1"/>
</dbReference>
<dbReference type="AlphaFoldDB" id="A0AAJ6QLZ4"/>
<evidence type="ECO:0000313" key="4">
    <source>
        <dbReference type="RefSeq" id="XP_003737188.1"/>
    </source>
</evidence>
<dbReference type="Proteomes" id="UP000694867">
    <property type="component" value="Unplaced"/>
</dbReference>
<dbReference type="Pfam" id="PF17921">
    <property type="entry name" value="Integrase_H2C2"/>
    <property type="match status" value="1"/>
</dbReference>
<dbReference type="InterPro" id="IPR050951">
    <property type="entry name" value="Retrovirus_Pol_polyprotein"/>
</dbReference>
<dbReference type="InterPro" id="IPR041588">
    <property type="entry name" value="Integrase_H2C2"/>
</dbReference>
<evidence type="ECO:0000313" key="3">
    <source>
        <dbReference type="Proteomes" id="UP000694867"/>
    </source>
</evidence>
<dbReference type="PANTHER" id="PTHR37984:SF5">
    <property type="entry name" value="PROTEIN NYNRIN-LIKE"/>
    <property type="match status" value="1"/>
</dbReference>
<dbReference type="Gene3D" id="1.10.340.70">
    <property type="match status" value="1"/>
</dbReference>
<evidence type="ECO:0000259" key="2">
    <source>
        <dbReference type="PROSITE" id="PS50994"/>
    </source>
</evidence>
<dbReference type="GeneID" id="100906472"/>
<reference evidence="4" key="1">
    <citation type="submission" date="2025-08" db="UniProtKB">
        <authorList>
            <consortium name="RefSeq"/>
        </authorList>
    </citation>
    <scope>IDENTIFICATION</scope>
</reference>
<proteinExistence type="predicted"/>
<dbReference type="EC" id="2.7.7.49" evidence="1"/>
<name>A0AAJ6QLZ4_9ACAR</name>
<dbReference type="SUPFAM" id="SSF53098">
    <property type="entry name" value="Ribonuclease H-like"/>
    <property type="match status" value="1"/>
</dbReference>
<accession>A0AAJ6QLZ4</accession>
<dbReference type="PANTHER" id="PTHR37984">
    <property type="entry name" value="PROTEIN CBG26694"/>
    <property type="match status" value="1"/>
</dbReference>
<dbReference type="GO" id="GO:0003676">
    <property type="term" value="F:nucleic acid binding"/>
    <property type="evidence" value="ECO:0007669"/>
    <property type="project" value="InterPro"/>
</dbReference>
<dbReference type="GO" id="GO:0003964">
    <property type="term" value="F:RNA-directed DNA polymerase activity"/>
    <property type="evidence" value="ECO:0007669"/>
    <property type="project" value="UniProtKB-EC"/>
</dbReference>
<dbReference type="Gene3D" id="3.30.420.10">
    <property type="entry name" value="Ribonuclease H-like superfamily/Ribonuclease H"/>
    <property type="match status" value="1"/>
</dbReference>
<sequence length="323" mass="36259">MEEVIAALELLETEVHGLIAARREFTPTGAAFKDATARDPILKEVLQRLLRGWKKTDFRDSFLRVFAQKADSLCDVQGIPLYDDRVIIPTALRAPVLRKLHQAHPGIVRMKALARAHFCWPGITSDVVEVVKSCAYCAKQTAKPVKVPLAPWPDPEKPWVRLHLDFAEPQEDNAFLVIVDAFSRYVDATFMSPATSSELVKYLRVVFRHFGRPETILSDDGAQFTSSDFAQLCQDFDAVHLRSPVYSPQSKGCAEKMVSTLKSSLERANSRALDEAVVAYNYTPNAALDGKTPAEVFSKRILRSPFSVFRSQQSRLSEKSEKF</sequence>
<dbReference type="InterPro" id="IPR012337">
    <property type="entry name" value="RNaseH-like_sf"/>
</dbReference>
<gene>
    <name evidence="4" type="primary">LOC100906472</name>
</gene>
<dbReference type="InterPro" id="IPR036397">
    <property type="entry name" value="RNaseH_sf"/>
</dbReference>
<keyword evidence="3" id="KW-1185">Reference proteome</keyword>
<dbReference type="PROSITE" id="PS50994">
    <property type="entry name" value="INTEGRASE"/>
    <property type="match status" value="1"/>
</dbReference>
<dbReference type="InterPro" id="IPR001584">
    <property type="entry name" value="Integrase_cat-core"/>
</dbReference>
<dbReference type="GO" id="GO:0015074">
    <property type="term" value="P:DNA integration"/>
    <property type="evidence" value="ECO:0007669"/>
    <property type="project" value="InterPro"/>
</dbReference>
<feature type="domain" description="Integrase catalytic" evidence="2">
    <location>
        <begin position="154"/>
        <end position="301"/>
    </location>
</feature>
<protein>
    <recommendedName>
        <fullName evidence="1">RNA-directed DNA polymerase</fullName>
        <ecNumber evidence="1">2.7.7.49</ecNumber>
    </recommendedName>
</protein>
<dbReference type="KEGG" id="goe:100906472"/>
<dbReference type="RefSeq" id="XP_003737188.1">
    <property type="nucleotide sequence ID" value="XM_003737140.1"/>
</dbReference>
<organism evidence="3 4">
    <name type="scientific">Galendromus occidentalis</name>
    <name type="common">western predatory mite</name>
    <dbReference type="NCBI Taxonomy" id="34638"/>
    <lineage>
        <taxon>Eukaryota</taxon>
        <taxon>Metazoa</taxon>
        <taxon>Ecdysozoa</taxon>
        <taxon>Arthropoda</taxon>
        <taxon>Chelicerata</taxon>
        <taxon>Arachnida</taxon>
        <taxon>Acari</taxon>
        <taxon>Parasitiformes</taxon>
        <taxon>Mesostigmata</taxon>
        <taxon>Gamasina</taxon>
        <taxon>Phytoseioidea</taxon>
        <taxon>Phytoseiidae</taxon>
        <taxon>Typhlodrominae</taxon>
        <taxon>Galendromus</taxon>
    </lineage>
</organism>